<name>A0A9X2VI55_9PSEU</name>
<dbReference type="PROSITE" id="PS51273">
    <property type="entry name" value="GATASE_TYPE_1"/>
    <property type="match status" value="1"/>
</dbReference>
<proteinExistence type="predicted"/>
<sequence length="226" mass="24248">MADHREVVLVLRHQVDAGPGNLGAWLTANGLPWEVVDVSTGVLPTPRRHRALVVLGSREAAYDDGVPWLAAEREFVRASIALGTPVLGICFGAQLLARLLGGDVRRAATVERGWIPVQASGGEYADVLGGTWFEWHGDEITAPATATVLAGGTCVQAFREGPHLGVQFHPEVTSDQLVRWMDSDRRLRLLEEVGGERATLLADTAAHLPDAAEAAGRLYARFFGTG</sequence>
<dbReference type="CDD" id="cd01741">
    <property type="entry name" value="GATase1_1"/>
    <property type="match status" value="1"/>
</dbReference>
<dbReference type="AlphaFoldDB" id="A0A9X2VI55"/>
<gene>
    <name evidence="2" type="ORF">NZH93_08795</name>
</gene>
<feature type="domain" description="Glutamine amidotransferase" evidence="1">
    <location>
        <begin position="72"/>
        <end position="175"/>
    </location>
</feature>
<dbReference type="Proteomes" id="UP001141259">
    <property type="component" value="Unassembled WGS sequence"/>
</dbReference>
<accession>A0A9X2VI55</accession>
<dbReference type="InterPro" id="IPR017926">
    <property type="entry name" value="GATASE"/>
</dbReference>
<organism evidence="2 3">
    <name type="scientific">Umezawaea endophytica</name>
    <dbReference type="NCBI Taxonomy" id="1654476"/>
    <lineage>
        <taxon>Bacteria</taxon>
        <taxon>Bacillati</taxon>
        <taxon>Actinomycetota</taxon>
        <taxon>Actinomycetes</taxon>
        <taxon>Pseudonocardiales</taxon>
        <taxon>Pseudonocardiaceae</taxon>
        <taxon>Umezawaea</taxon>
    </lineage>
</organism>
<dbReference type="Pfam" id="PF00117">
    <property type="entry name" value="GATase"/>
    <property type="match status" value="1"/>
</dbReference>
<evidence type="ECO:0000259" key="1">
    <source>
        <dbReference type="Pfam" id="PF00117"/>
    </source>
</evidence>
<dbReference type="RefSeq" id="WP_259622465.1">
    <property type="nucleotide sequence ID" value="NZ_JANYMP010000003.1"/>
</dbReference>
<dbReference type="SUPFAM" id="SSF52317">
    <property type="entry name" value="Class I glutamine amidotransferase-like"/>
    <property type="match status" value="1"/>
</dbReference>
<evidence type="ECO:0000313" key="2">
    <source>
        <dbReference type="EMBL" id="MCS7476952.1"/>
    </source>
</evidence>
<keyword evidence="3" id="KW-1185">Reference proteome</keyword>
<dbReference type="PANTHER" id="PTHR42695:SF5">
    <property type="entry name" value="GLUTAMINE AMIDOTRANSFERASE YLR126C-RELATED"/>
    <property type="match status" value="1"/>
</dbReference>
<dbReference type="InterPro" id="IPR044992">
    <property type="entry name" value="ChyE-like"/>
</dbReference>
<keyword evidence="2" id="KW-0315">Glutamine amidotransferase</keyword>
<reference evidence="2" key="1">
    <citation type="submission" date="2022-08" db="EMBL/GenBank/DDBJ databases">
        <authorList>
            <person name="Tistechok S."/>
            <person name="Samborskyy M."/>
            <person name="Roman I."/>
        </authorList>
    </citation>
    <scope>NUCLEOTIDE SEQUENCE</scope>
    <source>
        <strain evidence="2">DSM 103496</strain>
    </source>
</reference>
<evidence type="ECO:0000313" key="3">
    <source>
        <dbReference type="Proteomes" id="UP001141259"/>
    </source>
</evidence>
<dbReference type="PANTHER" id="PTHR42695">
    <property type="entry name" value="GLUTAMINE AMIDOTRANSFERASE YLR126C-RELATED"/>
    <property type="match status" value="1"/>
</dbReference>
<dbReference type="InterPro" id="IPR029062">
    <property type="entry name" value="Class_I_gatase-like"/>
</dbReference>
<dbReference type="GO" id="GO:0005829">
    <property type="term" value="C:cytosol"/>
    <property type="evidence" value="ECO:0007669"/>
    <property type="project" value="TreeGrafter"/>
</dbReference>
<comment type="caution">
    <text evidence="2">The sequence shown here is derived from an EMBL/GenBank/DDBJ whole genome shotgun (WGS) entry which is preliminary data.</text>
</comment>
<protein>
    <submittedName>
        <fullName evidence="2">Type 1 glutamine amidotransferase</fullName>
    </submittedName>
</protein>
<dbReference type="EMBL" id="JANYMP010000003">
    <property type="protein sequence ID" value="MCS7476952.1"/>
    <property type="molecule type" value="Genomic_DNA"/>
</dbReference>
<dbReference type="Gene3D" id="3.40.50.880">
    <property type="match status" value="1"/>
</dbReference>